<evidence type="ECO:0000313" key="3">
    <source>
        <dbReference type="Proteomes" id="UP000461730"/>
    </source>
</evidence>
<keyword evidence="3" id="KW-1185">Reference proteome</keyword>
<feature type="region of interest" description="Disordered" evidence="1">
    <location>
        <begin position="43"/>
        <end position="146"/>
    </location>
</feature>
<feature type="compositionally biased region" description="Basic residues" evidence="1">
    <location>
        <begin position="125"/>
        <end position="146"/>
    </location>
</feature>
<dbReference type="AlphaFoldDB" id="A0A7K1U165"/>
<dbReference type="EMBL" id="WRXN01000001">
    <property type="protein sequence ID" value="MVT07745.1"/>
    <property type="molecule type" value="Genomic_DNA"/>
</dbReference>
<organism evidence="2 3">
    <name type="scientific">Chitinophaga tropicalis</name>
    <dbReference type="NCBI Taxonomy" id="2683588"/>
    <lineage>
        <taxon>Bacteria</taxon>
        <taxon>Pseudomonadati</taxon>
        <taxon>Bacteroidota</taxon>
        <taxon>Chitinophagia</taxon>
        <taxon>Chitinophagales</taxon>
        <taxon>Chitinophagaceae</taxon>
        <taxon>Chitinophaga</taxon>
    </lineage>
</organism>
<reference evidence="2 3" key="1">
    <citation type="submission" date="2019-12" db="EMBL/GenBank/DDBJ databases">
        <title>Chitinophaga sp. strain ysch24 (GDMCC 1.1355), whole genome shotgun sequence.</title>
        <authorList>
            <person name="Zhang X."/>
        </authorList>
    </citation>
    <scope>NUCLEOTIDE SEQUENCE [LARGE SCALE GENOMIC DNA]</scope>
    <source>
        <strain evidence="3">ysch24</strain>
    </source>
</reference>
<dbReference type="RefSeq" id="WP_157305125.1">
    <property type="nucleotide sequence ID" value="NZ_WRXN01000001.1"/>
</dbReference>
<gene>
    <name evidence="2" type="ORF">GO493_05690</name>
</gene>
<accession>A0A7K1U165</accession>
<proteinExistence type="predicted"/>
<sequence length="146" mass="15823">MKRIPFSYSTFAEVQDKAKTRAAQEGHTVSTVIHRFLITYTKDEVSPSNQAPPVDAGTPLPIANEPAAETETHTDELSAPIFFVPGTDPISAEADDTPPAEPKQQQTVAVTDTKPARVTQQPKAARQKGKTTVKKGKQSLASKKKR</sequence>
<name>A0A7K1U165_9BACT</name>
<evidence type="ECO:0000256" key="1">
    <source>
        <dbReference type="SAM" id="MobiDB-lite"/>
    </source>
</evidence>
<comment type="caution">
    <text evidence="2">The sequence shown here is derived from an EMBL/GenBank/DDBJ whole genome shotgun (WGS) entry which is preliminary data.</text>
</comment>
<dbReference type="Proteomes" id="UP000461730">
    <property type="component" value="Unassembled WGS sequence"/>
</dbReference>
<evidence type="ECO:0000313" key="2">
    <source>
        <dbReference type="EMBL" id="MVT07745.1"/>
    </source>
</evidence>
<protein>
    <submittedName>
        <fullName evidence="2">Uncharacterized protein</fullName>
    </submittedName>
</protein>